<name>A0AAE1H4A4_9NEOP</name>
<feature type="region of interest" description="Disordered" evidence="1">
    <location>
        <begin position="273"/>
        <end position="304"/>
    </location>
</feature>
<keyword evidence="2" id="KW-0472">Membrane</keyword>
<reference evidence="3" key="2">
    <citation type="journal article" date="2023" name="BMC Genomics">
        <title>Pest status, molecular evolution, and epigenetic factors derived from the genome assembly of Frankliniella fusca, a thysanopteran phytovirus vector.</title>
        <authorList>
            <person name="Catto M.A."/>
            <person name="Labadie P.E."/>
            <person name="Jacobson A.L."/>
            <person name="Kennedy G.G."/>
            <person name="Srinivasan R."/>
            <person name="Hunt B.G."/>
        </authorList>
    </citation>
    <scope>NUCLEOTIDE SEQUENCE</scope>
    <source>
        <strain evidence="3">PL_HMW_Pooled</strain>
    </source>
</reference>
<evidence type="ECO:0000256" key="1">
    <source>
        <dbReference type="SAM" id="MobiDB-lite"/>
    </source>
</evidence>
<keyword evidence="2" id="KW-1133">Transmembrane helix</keyword>
<dbReference type="EMBL" id="JAHWGI010000382">
    <property type="protein sequence ID" value="KAK3914519.1"/>
    <property type="molecule type" value="Genomic_DNA"/>
</dbReference>
<comment type="caution">
    <text evidence="3">The sequence shown here is derived from an EMBL/GenBank/DDBJ whole genome shotgun (WGS) entry which is preliminary data.</text>
</comment>
<evidence type="ECO:0000313" key="3">
    <source>
        <dbReference type="EMBL" id="KAK3914519.1"/>
    </source>
</evidence>
<organism evidence="3 4">
    <name type="scientific">Frankliniella fusca</name>
    <dbReference type="NCBI Taxonomy" id="407009"/>
    <lineage>
        <taxon>Eukaryota</taxon>
        <taxon>Metazoa</taxon>
        <taxon>Ecdysozoa</taxon>
        <taxon>Arthropoda</taxon>
        <taxon>Hexapoda</taxon>
        <taxon>Insecta</taxon>
        <taxon>Pterygota</taxon>
        <taxon>Neoptera</taxon>
        <taxon>Paraneoptera</taxon>
        <taxon>Thysanoptera</taxon>
        <taxon>Terebrantia</taxon>
        <taxon>Thripoidea</taxon>
        <taxon>Thripidae</taxon>
        <taxon>Frankliniella</taxon>
    </lineage>
</organism>
<dbReference type="AlphaFoldDB" id="A0AAE1H4A4"/>
<dbReference type="Proteomes" id="UP001219518">
    <property type="component" value="Unassembled WGS sequence"/>
</dbReference>
<evidence type="ECO:0000313" key="4">
    <source>
        <dbReference type="Proteomes" id="UP001219518"/>
    </source>
</evidence>
<gene>
    <name evidence="3" type="ORF">KUF71_023920</name>
</gene>
<proteinExistence type="predicted"/>
<evidence type="ECO:0000256" key="2">
    <source>
        <dbReference type="SAM" id="Phobius"/>
    </source>
</evidence>
<sequence>MLGEPVAGDGEEHLERGDNDLFLAIVTVVGGLGVARGVWLLLGNLQLERGCCKSYLPPNQLHLSIHISVIDGVVHSITRIPSIIFNNIRLLPSHPYGISTGVPVRLRKKKETSLLGKKKLLHRSNVHAVVKEFCAKSVPWGSVFCPSHQDSNSCDQILNKVVTQLINLKCQNINQHIKDGDSGRTRQALSYTNNHGLYQYEEESELCSHDLQLLTGAQAQVIGCAECCLCWRSFGFGLIEGIHKASEFHKSLLFISPCMNSAAPTLEVLTSVPSTPTGKPATPFKMSTPHQGSTPQVSQLSGTPQLPQQRIPPVLLTPRQEARVKVRAAWQEGSTPTTDRAEQVTPKQIINNIRQSYNDHQARDDSSVLQLISLNKIIVPVPAELHGVSRASRCAAAVTRCDLVRAEARPRPVPLLPVPVLQSPAP</sequence>
<keyword evidence="4" id="KW-1185">Reference proteome</keyword>
<keyword evidence="2" id="KW-0812">Transmembrane</keyword>
<protein>
    <submittedName>
        <fullName evidence="3">LexA repressor</fullName>
    </submittedName>
</protein>
<reference evidence="3" key="1">
    <citation type="submission" date="2021-07" db="EMBL/GenBank/DDBJ databases">
        <authorList>
            <person name="Catto M.A."/>
            <person name="Jacobson A."/>
            <person name="Kennedy G."/>
            <person name="Labadie P."/>
            <person name="Hunt B.G."/>
            <person name="Srinivasan R."/>
        </authorList>
    </citation>
    <scope>NUCLEOTIDE SEQUENCE</scope>
    <source>
        <strain evidence="3">PL_HMW_Pooled</strain>
        <tissue evidence="3">Head</tissue>
    </source>
</reference>
<accession>A0AAE1H4A4</accession>
<feature type="compositionally biased region" description="Polar residues" evidence="1">
    <location>
        <begin position="288"/>
        <end position="304"/>
    </location>
</feature>
<feature type="transmembrane region" description="Helical" evidence="2">
    <location>
        <begin position="21"/>
        <end position="42"/>
    </location>
</feature>